<reference evidence="1" key="1">
    <citation type="submission" date="2014-09" db="EMBL/GenBank/DDBJ databases">
        <authorList>
            <person name="Magalhaes I.L.F."/>
            <person name="Oliveira U."/>
            <person name="Santos F.R."/>
            <person name="Vidigal T.H.D.A."/>
            <person name="Brescovit A.D."/>
            <person name="Santos A.J."/>
        </authorList>
    </citation>
    <scope>NUCLEOTIDE SEQUENCE</scope>
    <source>
        <tissue evidence="1">Shoot tissue taken approximately 20 cm above the soil surface</tissue>
    </source>
</reference>
<accession>A0A0A9P426</accession>
<evidence type="ECO:0000313" key="1">
    <source>
        <dbReference type="EMBL" id="JAD16139.1"/>
    </source>
</evidence>
<organism evidence="1">
    <name type="scientific">Arundo donax</name>
    <name type="common">Giant reed</name>
    <name type="synonym">Donax arundinaceus</name>
    <dbReference type="NCBI Taxonomy" id="35708"/>
    <lineage>
        <taxon>Eukaryota</taxon>
        <taxon>Viridiplantae</taxon>
        <taxon>Streptophyta</taxon>
        <taxon>Embryophyta</taxon>
        <taxon>Tracheophyta</taxon>
        <taxon>Spermatophyta</taxon>
        <taxon>Magnoliopsida</taxon>
        <taxon>Liliopsida</taxon>
        <taxon>Poales</taxon>
        <taxon>Poaceae</taxon>
        <taxon>PACMAD clade</taxon>
        <taxon>Arundinoideae</taxon>
        <taxon>Arundineae</taxon>
        <taxon>Arundo</taxon>
    </lineage>
</organism>
<proteinExistence type="predicted"/>
<dbReference type="AlphaFoldDB" id="A0A0A9P426"/>
<protein>
    <submittedName>
        <fullName evidence="1">Uncharacterized protein</fullName>
    </submittedName>
</protein>
<reference evidence="1" key="2">
    <citation type="journal article" date="2015" name="Data Brief">
        <title>Shoot transcriptome of the giant reed, Arundo donax.</title>
        <authorList>
            <person name="Barrero R.A."/>
            <person name="Guerrero F.D."/>
            <person name="Moolhuijzen P."/>
            <person name="Goolsby J.A."/>
            <person name="Tidwell J."/>
            <person name="Bellgard S.E."/>
            <person name="Bellgard M.I."/>
        </authorList>
    </citation>
    <scope>NUCLEOTIDE SEQUENCE</scope>
    <source>
        <tissue evidence="1">Shoot tissue taken approximately 20 cm above the soil surface</tissue>
    </source>
</reference>
<dbReference type="EMBL" id="GBRH01281756">
    <property type="protein sequence ID" value="JAD16139.1"/>
    <property type="molecule type" value="Transcribed_RNA"/>
</dbReference>
<name>A0A0A9P426_ARUDO</name>
<sequence length="52" mass="6213">MYTSMVASVISRRLHRHHHHHGHGTLVSIPSIIHHCLHWFLSAYIHRRGSWR</sequence>